<protein>
    <submittedName>
        <fullName evidence="2">Dihydrofolate reductase family protein</fullName>
    </submittedName>
</protein>
<dbReference type="PANTHER" id="PTHR38011">
    <property type="entry name" value="DIHYDROFOLATE REDUCTASE FAMILY PROTEIN (AFU_ORTHOLOGUE AFUA_8G06820)"/>
    <property type="match status" value="1"/>
</dbReference>
<organism evidence="2 3">
    <name type="scientific">Chelativorans salis</name>
    <dbReference type="NCBI Taxonomy" id="2978478"/>
    <lineage>
        <taxon>Bacteria</taxon>
        <taxon>Pseudomonadati</taxon>
        <taxon>Pseudomonadota</taxon>
        <taxon>Alphaproteobacteria</taxon>
        <taxon>Hyphomicrobiales</taxon>
        <taxon>Phyllobacteriaceae</taxon>
        <taxon>Chelativorans</taxon>
    </lineage>
</organism>
<dbReference type="InterPro" id="IPR002734">
    <property type="entry name" value="RibDG_C"/>
</dbReference>
<dbReference type="RefSeq" id="WP_260901262.1">
    <property type="nucleotide sequence ID" value="NZ_JAOCZP010000002.1"/>
</dbReference>
<evidence type="ECO:0000259" key="1">
    <source>
        <dbReference type="Pfam" id="PF01872"/>
    </source>
</evidence>
<accession>A0ABT2LL35</accession>
<dbReference type="Gene3D" id="3.40.430.10">
    <property type="entry name" value="Dihydrofolate Reductase, subunit A"/>
    <property type="match status" value="1"/>
</dbReference>
<evidence type="ECO:0000313" key="2">
    <source>
        <dbReference type="EMBL" id="MCT7374759.1"/>
    </source>
</evidence>
<reference evidence="2 3" key="1">
    <citation type="submission" date="2022-09" db="EMBL/GenBank/DDBJ databases">
        <title>Chelativorans salina sp. nov., a novel slightly halophilic bacterium isolated from a saline lake sediment enrichment.</title>
        <authorList>
            <person name="Gao L."/>
            <person name="Fang B.-Z."/>
            <person name="Li W.-J."/>
        </authorList>
    </citation>
    <scope>NUCLEOTIDE SEQUENCE [LARGE SCALE GENOMIC DNA]</scope>
    <source>
        <strain evidence="2 3">EGI FJ00035</strain>
    </source>
</reference>
<dbReference type="EMBL" id="JAOCZP010000002">
    <property type="protein sequence ID" value="MCT7374759.1"/>
    <property type="molecule type" value="Genomic_DNA"/>
</dbReference>
<dbReference type="InterPro" id="IPR024072">
    <property type="entry name" value="DHFR-like_dom_sf"/>
</dbReference>
<gene>
    <name evidence="2" type="ORF">N5A92_06885</name>
</gene>
<dbReference type="PANTHER" id="PTHR38011:SF11">
    <property type="entry name" value="2,5-DIAMINO-6-RIBOSYLAMINO-4(3H)-PYRIMIDINONE 5'-PHOSPHATE REDUCTASE"/>
    <property type="match status" value="1"/>
</dbReference>
<dbReference type="SUPFAM" id="SSF53597">
    <property type="entry name" value="Dihydrofolate reductase-like"/>
    <property type="match status" value="1"/>
</dbReference>
<proteinExistence type="predicted"/>
<sequence length="183" mass="19703">MGARGKVFWHATMSLDGFIADPEDRVDWVFEYKAPNPAADEAIRTTGAVLAGRRTYDVGISKGGKVYGGRWSGPQFIITHNPPDPSHDPEFTFVSEDIGAAVSRGLAATEGKNLLLIGASVVRQCVEAGLVDEVLIHVAPILLGDGVRLFSRTGLEPVRLERTEVSEAGQITNMRFRLAKGSA</sequence>
<dbReference type="Proteomes" id="UP001320831">
    <property type="component" value="Unassembled WGS sequence"/>
</dbReference>
<name>A0ABT2LL35_9HYPH</name>
<evidence type="ECO:0000313" key="3">
    <source>
        <dbReference type="Proteomes" id="UP001320831"/>
    </source>
</evidence>
<keyword evidence="3" id="KW-1185">Reference proteome</keyword>
<comment type="caution">
    <text evidence="2">The sequence shown here is derived from an EMBL/GenBank/DDBJ whole genome shotgun (WGS) entry which is preliminary data.</text>
</comment>
<dbReference type="InterPro" id="IPR050765">
    <property type="entry name" value="Riboflavin_Biosynth_HTPR"/>
</dbReference>
<dbReference type="Pfam" id="PF01872">
    <property type="entry name" value="RibD_C"/>
    <property type="match status" value="1"/>
</dbReference>
<feature type="domain" description="Bacterial bifunctional deaminase-reductase C-terminal" evidence="1">
    <location>
        <begin position="77"/>
        <end position="169"/>
    </location>
</feature>